<gene>
    <name evidence="3" type="primary">LOC108736763</name>
</gene>
<dbReference type="InParanoid" id="A0A1W4WLL6"/>
<protein>
    <submittedName>
        <fullName evidence="3">Uncharacterized protein LOC108736763</fullName>
    </submittedName>
</protein>
<feature type="signal peptide" evidence="1">
    <location>
        <begin position="1"/>
        <end position="23"/>
    </location>
</feature>
<evidence type="ECO:0000313" key="2">
    <source>
        <dbReference type="Proteomes" id="UP000192223"/>
    </source>
</evidence>
<sequence>MTQVTVASSLVLIVLNILSYSHAASRNSPQVEAPVLLNSYLPAAMQIIAHLTDLMKYDVKPASYFTTTPKPTSPHWPSIFAPTRPPKVPALKNIYYERSAPNGEIPKESPLEPRGNENNNEYVNGPLPDDLYLFGIGPSQLLNIINKIDENNFENEERQVLKFLETYDDYNVKQYVIGNKKTPPTRAYVTLLSLYDQLNAEAKKLKLSKYGGYTPIVLKFLEENCTGTSTHQLLSVLHKTIENRDTDNAKVIERINNMIKDLETANSYVNQALLYVPPLHFDFFA</sequence>
<dbReference type="Proteomes" id="UP000192223">
    <property type="component" value="Unplaced"/>
</dbReference>
<reference evidence="3" key="1">
    <citation type="submission" date="2025-08" db="UniProtKB">
        <authorList>
            <consortium name="RefSeq"/>
        </authorList>
    </citation>
    <scope>IDENTIFICATION</scope>
    <source>
        <tissue evidence="3">Entire body</tissue>
    </source>
</reference>
<organism evidence="2 3">
    <name type="scientific">Agrilus planipennis</name>
    <name type="common">Emerald ash borer</name>
    <name type="synonym">Agrilus marcopoli</name>
    <dbReference type="NCBI Taxonomy" id="224129"/>
    <lineage>
        <taxon>Eukaryota</taxon>
        <taxon>Metazoa</taxon>
        <taxon>Ecdysozoa</taxon>
        <taxon>Arthropoda</taxon>
        <taxon>Hexapoda</taxon>
        <taxon>Insecta</taxon>
        <taxon>Pterygota</taxon>
        <taxon>Neoptera</taxon>
        <taxon>Endopterygota</taxon>
        <taxon>Coleoptera</taxon>
        <taxon>Polyphaga</taxon>
        <taxon>Elateriformia</taxon>
        <taxon>Buprestoidea</taxon>
        <taxon>Buprestidae</taxon>
        <taxon>Agrilinae</taxon>
        <taxon>Agrilus</taxon>
    </lineage>
</organism>
<evidence type="ECO:0000313" key="3">
    <source>
        <dbReference type="RefSeq" id="XP_018324826.1"/>
    </source>
</evidence>
<feature type="chain" id="PRO_5010714521" evidence="1">
    <location>
        <begin position="24"/>
        <end position="285"/>
    </location>
</feature>
<keyword evidence="1" id="KW-0732">Signal</keyword>
<proteinExistence type="predicted"/>
<dbReference type="AlphaFoldDB" id="A0A1W4WLL6"/>
<evidence type="ECO:0000256" key="1">
    <source>
        <dbReference type="SAM" id="SignalP"/>
    </source>
</evidence>
<name>A0A1W4WLL6_AGRPL</name>
<dbReference type="GeneID" id="108736763"/>
<keyword evidence="2" id="KW-1185">Reference proteome</keyword>
<dbReference type="CTD" id="48239"/>
<accession>A0A1W4WLL6</accession>
<dbReference type="KEGG" id="apln:108736763"/>
<dbReference type="RefSeq" id="XP_018324826.1">
    <property type="nucleotide sequence ID" value="XM_018469324.2"/>
</dbReference>
<dbReference type="OrthoDB" id="8197773at2759"/>
<dbReference type="FunCoup" id="A0A1W4WLL6">
    <property type="interactions" value="10"/>
</dbReference>